<dbReference type="Pfam" id="PF00072">
    <property type="entry name" value="Response_reg"/>
    <property type="match status" value="1"/>
</dbReference>
<dbReference type="Pfam" id="PF04397">
    <property type="entry name" value="LytTR"/>
    <property type="match status" value="1"/>
</dbReference>
<reference evidence="5 6" key="1">
    <citation type="submission" date="2022-12" db="EMBL/GenBank/DDBJ databases">
        <title>Hymenobacter canadensis sp. nov. isolated from lake water of the Cambridge Bay, Canada.</title>
        <authorList>
            <person name="Kim W.H."/>
            <person name="Lee Y.M."/>
        </authorList>
    </citation>
    <scope>NUCLEOTIDE SEQUENCE [LARGE SCALE GENOMIC DNA]</scope>
    <source>
        <strain evidence="5 6">PAMC 29467</strain>
    </source>
</reference>
<dbReference type="GO" id="GO:0003677">
    <property type="term" value="F:DNA binding"/>
    <property type="evidence" value="ECO:0007669"/>
    <property type="project" value="UniProtKB-KW"/>
</dbReference>
<keyword evidence="6" id="KW-1185">Reference proteome</keyword>
<dbReference type="SUPFAM" id="SSF52172">
    <property type="entry name" value="CheY-like"/>
    <property type="match status" value="1"/>
</dbReference>
<dbReference type="InterPro" id="IPR039420">
    <property type="entry name" value="WalR-like"/>
</dbReference>
<dbReference type="EMBL" id="CP114767">
    <property type="protein sequence ID" value="WBA41709.1"/>
    <property type="molecule type" value="Genomic_DNA"/>
</dbReference>
<dbReference type="Gene3D" id="2.40.50.1020">
    <property type="entry name" value="LytTr DNA-binding domain"/>
    <property type="match status" value="1"/>
</dbReference>
<sequence length="252" mass="27596">MNAAAPLRCLLVDDEPLAHTVLHAYLDRLPGLATWAGSCYGAVEALTLLRTTPVDVLFLDVDMPELTGLELLRALPQPPQVVLCTAHATHALEAFDLGVVDYLLKPIRFERFVKTVTRLHTLLAERTPPTSAPATPVPTSAAASPASDSVFLKTDAGTERVRFAELLYVEGYGNFVKCHTAAGRTLLTAETMKQMESSLPATQFLRVHKSYLVNMTCVERLSGNCLYVGGREVPVGSTFRPDVLRRLQPQRQ</sequence>
<dbReference type="SMART" id="SM00448">
    <property type="entry name" value="REC"/>
    <property type="match status" value="1"/>
</dbReference>
<dbReference type="Gene3D" id="3.40.50.2300">
    <property type="match status" value="1"/>
</dbReference>
<evidence type="ECO:0000256" key="2">
    <source>
        <dbReference type="PROSITE-ProRule" id="PRU00169"/>
    </source>
</evidence>
<feature type="domain" description="HTH LytTR-type" evidence="4">
    <location>
        <begin position="152"/>
        <end position="221"/>
    </location>
</feature>
<feature type="modified residue" description="4-aspartylphosphate" evidence="2">
    <location>
        <position position="60"/>
    </location>
</feature>
<keyword evidence="2" id="KW-0597">Phosphoprotein</keyword>
<dbReference type="InterPro" id="IPR001789">
    <property type="entry name" value="Sig_transdc_resp-reg_receiver"/>
</dbReference>
<dbReference type="SMART" id="SM00850">
    <property type="entry name" value="LytTR"/>
    <property type="match status" value="1"/>
</dbReference>
<evidence type="ECO:0000259" key="3">
    <source>
        <dbReference type="PROSITE" id="PS50110"/>
    </source>
</evidence>
<dbReference type="InterPro" id="IPR007492">
    <property type="entry name" value="LytTR_DNA-bd_dom"/>
</dbReference>
<dbReference type="PANTHER" id="PTHR48111">
    <property type="entry name" value="REGULATOR OF RPOS"/>
    <property type="match status" value="1"/>
</dbReference>
<accession>A0ABY7LQ36</accession>
<dbReference type="InterPro" id="IPR011006">
    <property type="entry name" value="CheY-like_superfamily"/>
</dbReference>
<protein>
    <submittedName>
        <fullName evidence="5">LytTR family DNA-binding domain-containing protein</fullName>
    </submittedName>
</protein>
<gene>
    <name evidence="5" type="ORF">O3303_18090</name>
</gene>
<organism evidence="5 6">
    <name type="scientific">Hymenobacter canadensis</name>
    <dbReference type="NCBI Taxonomy" id="2999067"/>
    <lineage>
        <taxon>Bacteria</taxon>
        <taxon>Pseudomonadati</taxon>
        <taxon>Bacteroidota</taxon>
        <taxon>Cytophagia</taxon>
        <taxon>Cytophagales</taxon>
        <taxon>Hymenobacteraceae</taxon>
        <taxon>Hymenobacter</taxon>
    </lineage>
</organism>
<evidence type="ECO:0000313" key="6">
    <source>
        <dbReference type="Proteomes" id="UP001211005"/>
    </source>
</evidence>
<feature type="domain" description="Response regulatory" evidence="3">
    <location>
        <begin position="8"/>
        <end position="120"/>
    </location>
</feature>
<evidence type="ECO:0000313" key="5">
    <source>
        <dbReference type="EMBL" id="WBA41709.1"/>
    </source>
</evidence>
<evidence type="ECO:0000256" key="1">
    <source>
        <dbReference type="ARBA" id="ARBA00023125"/>
    </source>
</evidence>
<dbReference type="PROSITE" id="PS50110">
    <property type="entry name" value="RESPONSE_REGULATORY"/>
    <property type="match status" value="1"/>
</dbReference>
<name>A0ABY7LQ36_9BACT</name>
<keyword evidence="1 5" id="KW-0238">DNA-binding</keyword>
<dbReference type="RefSeq" id="WP_269559770.1">
    <property type="nucleotide sequence ID" value="NZ_CP114767.1"/>
</dbReference>
<evidence type="ECO:0000259" key="4">
    <source>
        <dbReference type="PROSITE" id="PS50930"/>
    </source>
</evidence>
<proteinExistence type="predicted"/>
<dbReference type="Proteomes" id="UP001211005">
    <property type="component" value="Chromosome"/>
</dbReference>
<dbReference type="PANTHER" id="PTHR48111:SF17">
    <property type="entry name" value="TRANSCRIPTIONAL REGULATORY PROTEIN YPDB"/>
    <property type="match status" value="1"/>
</dbReference>
<dbReference type="PROSITE" id="PS50930">
    <property type="entry name" value="HTH_LYTTR"/>
    <property type="match status" value="1"/>
</dbReference>